<evidence type="ECO:0000256" key="17">
    <source>
        <dbReference type="ARBA" id="ARBA00026108"/>
    </source>
</evidence>
<reference evidence="24 25" key="1">
    <citation type="journal article" date="2017" name="Mol. Biol. Evol.">
        <title>The 4-celled Tetrabaena socialis nuclear genome reveals the essential components for genetic control of cell number at the origin of multicellularity in the volvocine lineage.</title>
        <authorList>
            <person name="Featherston J."/>
            <person name="Arakaki Y."/>
            <person name="Hanschen E.R."/>
            <person name="Ferris P.J."/>
            <person name="Michod R.E."/>
            <person name="Olson B.J.S.C."/>
            <person name="Nozaki H."/>
            <person name="Durand P.M."/>
        </authorList>
    </citation>
    <scope>NUCLEOTIDE SEQUENCE [LARGE SCALE GENOMIC DNA]</scope>
    <source>
        <strain evidence="24 25">NIES-571</strain>
    </source>
</reference>
<dbReference type="PROSITE" id="PS52035">
    <property type="entry name" value="PEPTIDASE_M14"/>
    <property type="match status" value="1"/>
</dbReference>
<evidence type="ECO:0000256" key="15">
    <source>
        <dbReference type="ARBA" id="ARBA00024524"/>
    </source>
</evidence>
<feature type="compositionally biased region" description="Low complexity" evidence="22">
    <location>
        <begin position="448"/>
        <end position="458"/>
    </location>
</feature>
<comment type="subcellular location">
    <subcellularLocation>
        <location evidence="3">Cytoplasm</location>
        <location evidence="3">Cytoskeleton</location>
        <location evidence="3">Spindle</location>
    </subcellularLocation>
    <subcellularLocation>
        <location evidence="4">Midbody</location>
    </subcellularLocation>
    <subcellularLocation>
        <location evidence="2">Nucleus</location>
    </subcellularLocation>
</comment>
<name>A0A2J8AJV1_9CHLO</name>
<comment type="similarity">
    <text evidence="5 21">Belongs to the peptidase M14 family.</text>
</comment>
<dbReference type="InterPro" id="IPR050821">
    <property type="entry name" value="Cytosolic_carboxypeptidase"/>
</dbReference>
<organism evidence="24 25">
    <name type="scientific">Tetrabaena socialis</name>
    <dbReference type="NCBI Taxonomy" id="47790"/>
    <lineage>
        <taxon>Eukaryota</taxon>
        <taxon>Viridiplantae</taxon>
        <taxon>Chlorophyta</taxon>
        <taxon>core chlorophytes</taxon>
        <taxon>Chlorophyceae</taxon>
        <taxon>CS clade</taxon>
        <taxon>Chlamydomonadales</taxon>
        <taxon>Tetrabaenaceae</taxon>
        <taxon>Tetrabaena</taxon>
    </lineage>
</organism>
<keyword evidence="7" id="KW-0645">Protease</keyword>
<comment type="catalytic activity">
    <reaction evidence="20">
        <text>gamma-L-glutamyl-L-glutamyl-[protein] + H2O = L-glutamyl-[protein] + L-glutamate</text>
        <dbReference type="Rhea" id="RHEA:60152"/>
        <dbReference type="Rhea" id="RHEA-COMP:10208"/>
        <dbReference type="Rhea" id="RHEA-COMP:15517"/>
        <dbReference type="ChEBI" id="CHEBI:15377"/>
        <dbReference type="ChEBI" id="CHEBI:29973"/>
        <dbReference type="ChEBI" id="CHEBI:29985"/>
        <dbReference type="ChEBI" id="CHEBI:143622"/>
    </reaction>
    <physiologicalReaction direction="left-to-right" evidence="20">
        <dbReference type="Rhea" id="RHEA:60153"/>
    </physiologicalReaction>
</comment>
<feature type="compositionally biased region" description="Polar residues" evidence="22">
    <location>
        <begin position="463"/>
        <end position="485"/>
    </location>
</feature>
<dbReference type="Gene3D" id="2.60.40.3120">
    <property type="match status" value="1"/>
</dbReference>
<evidence type="ECO:0000256" key="16">
    <source>
        <dbReference type="ARBA" id="ARBA00024627"/>
    </source>
</evidence>
<dbReference type="GO" id="GO:0030496">
    <property type="term" value="C:midbody"/>
    <property type="evidence" value="ECO:0007669"/>
    <property type="project" value="UniProtKB-SubCell"/>
</dbReference>
<keyword evidence="6" id="KW-0963">Cytoplasm</keyword>
<evidence type="ECO:0000313" key="25">
    <source>
        <dbReference type="Proteomes" id="UP000236333"/>
    </source>
</evidence>
<evidence type="ECO:0000259" key="23">
    <source>
        <dbReference type="PROSITE" id="PS52035"/>
    </source>
</evidence>
<feature type="active site" description="Proton donor/acceptor" evidence="21">
    <location>
        <position position="786"/>
    </location>
</feature>
<dbReference type="InterPro" id="IPR034286">
    <property type="entry name" value="M14_AGBL5-like"/>
</dbReference>
<evidence type="ECO:0000256" key="7">
    <source>
        <dbReference type="ARBA" id="ARBA00022670"/>
    </source>
</evidence>
<evidence type="ECO:0000256" key="13">
    <source>
        <dbReference type="ARBA" id="ARBA00023242"/>
    </source>
</evidence>
<evidence type="ECO:0000256" key="19">
    <source>
        <dbReference type="ARBA" id="ARBA00032928"/>
    </source>
</evidence>
<evidence type="ECO:0000256" key="1">
    <source>
        <dbReference type="ARBA" id="ARBA00001947"/>
    </source>
</evidence>
<sequence length="906" mass="100940">HQSPVPRGRASVVARSAEPPRVADLSKYTGGKDLDQAARRFQLGLEQGFEESELLALELGVSNLDLLPEAQRKYTDKIKEKLTKRAAEMKAEEEELKARMSRNLNLGKRAYEFGEYTESVKCLEQAVRDTGEDTALGGEAQLWLGLAYQACAREKDAIDLYAYIEATHPNRKVKKQAADLRYILEAPKLEISPDERVQIPLIQSDTWRQKERTSYAPKFLRPTAPPSKKKQSYWDRVPMEAPDPLAMLPDKWYVRIAFGVMLAVATVYINLKIGTSQRDDVWKFGRLNFRANFCSANLADVVPGPSDNEFILFTRKDCLGTENEKATRTWFYFSVSGHSSSELVLMTIMNLNKQGKLYSQDYRPVWWSASQTDWQPLRLKVTYRREGEDFQLRFCHRFESAEETLFAFAVPFSYRQTQDMLDRLDHQLRDFTTIPPWPGVPEARDAAAEAAHTAPAERPASRGSHSGPASTSGRPSPTAQHSSPESARIYYRRQLLALSLEGRRVDVLTITDCSGSSGRGDTEGVFEHDPGPPAEAFRGKQVFFVTSRVHPGESPATHMFNGMLAFLLRRNDPRAAALRRRFVFKLVPLVNPDGVAAGNYRTDTLGQNLNRFYTAPEKVVLSCASRAAWGGVAASWAWRSAFVEMTGSALGHDGARDSGPLPPLCRLSLISLRPRLDVQPTVYAIKALLMGYARQGLLYYYLDLHAHANKKGVFIYGNTLEDGEAHLQSLLYAKLVALNSSVFDFTGCNYTEKNMSRADKDGASKEGAGRVALYRETGLPHLYTVEANYNTARVLGVVSPASGEHGGRASPPCNKRFPPRFTTSILQGVGRAVLVAALDMEGLNPWSRLLNCEYRSLEGVRSWLLSVLKASPETRAAHLPPISELVVECLRGKMASGALRLTSSLT</sequence>
<keyword evidence="10" id="KW-0862">Zinc</keyword>
<evidence type="ECO:0000256" key="6">
    <source>
        <dbReference type="ARBA" id="ARBA00022490"/>
    </source>
</evidence>
<dbReference type="GO" id="GO:0006508">
    <property type="term" value="P:proteolysis"/>
    <property type="evidence" value="ECO:0007669"/>
    <property type="project" value="UniProtKB-KW"/>
</dbReference>
<dbReference type="EC" id="3.4.17.24" evidence="17"/>
<evidence type="ECO:0000256" key="3">
    <source>
        <dbReference type="ARBA" id="ARBA00004186"/>
    </source>
</evidence>
<evidence type="ECO:0000256" key="5">
    <source>
        <dbReference type="ARBA" id="ARBA00005988"/>
    </source>
</evidence>
<comment type="cofactor">
    <cofactor evidence="1">
        <name>Zn(2+)</name>
        <dbReference type="ChEBI" id="CHEBI:29105"/>
    </cofactor>
</comment>
<dbReference type="GO" id="GO:0005819">
    <property type="term" value="C:spindle"/>
    <property type="evidence" value="ECO:0007669"/>
    <property type="project" value="UniProtKB-SubCell"/>
</dbReference>
<evidence type="ECO:0000256" key="14">
    <source>
        <dbReference type="ARBA" id="ARBA00024141"/>
    </source>
</evidence>
<feature type="region of interest" description="Disordered" evidence="22">
    <location>
        <begin position="435"/>
        <end position="486"/>
    </location>
</feature>
<dbReference type="CDD" id="cd06236">
    <property type="entry name" value="M14_AGBL5_like"/>
    <property type="match status" value="1"/>
</dbReference>
<dbReference type="GO" id="GO:0005634">
    <property type="term" value="C:nucleus"/>
    <property type="evidence" value="ECO:0007669"/>
    <property type="project" value="UniProtKB-SubCell"/>
</dbReference>
<dbReference type="GO" id="GO:0008270">
    <property type="term" value="F:zinc ion binding"/>
    <property type="evidence" value="ECO:0007669"/>
    <property type="project" value="InterPro"/>
</dbReference>
<comment type="caution">
    <text evidence="24">The sequence shown here is derived from an EMBL/GenBank/DDBJ whole genome shotgun (WGS) entry which is preliminary data.</text>
</comment>
<evidence type="ECO:0000256" key="4">
    <source>
        <dbReference type="ARBA" id="ARBA00004214"/>
    </source>
</evidence>
<proteinExistence type="inferred from homology"/>
<evidence type="ECO:0000256" key="12">
    <source>
        <dbReference type="ARBA" id="ARBA00023212"/>
    </source>
</evidence>
<keyword evidence="25" id="KW-1185">Reference proteome</keyword>
<evidence type="ECO:0000256" key="22">
    <source>
        <dbReference type="SAM" id="MobiDB-lite"/>
    </source>
</evidence>
<dbReference type="EMBL" id="PGGS01000004">
    <property type="protein sequence ID" value="PNH12789.1"/>
    <property type="molecule type" value="Genomic_DNA"/>
</dbReference>
<evidence type="ECO:0000313" key="24">
    <source>
        <dbReference type="EMBL" id="PNH12789.1"/>
    </source>
</evidence>
<evidence type="ECO:0000256" key="2">
    <source>
        <dbReference type="ARBA" id="ARBA00004123"/>
    </source>
</evidence>
<dbReference type="GO" id="GO:0004181">
    <property type="term" value="F:metallocarboxypeptidase activity"/>
    <property type="evidence" value="ECO:0007669"/>
    <property type="project" value="InterPro"/>
</dbReference>
<dbReference type="SUPFAM" id="SSF53187">
    <property type="entry name" value="Zn-dependent exopeptidases"/>
    <property type="match status" value="1"/>
</dbReference>
<evidence type="ECO:0000256" key="21">
    <source>
        <dbReference type="PROSITE-ProRule" id="PRU01379"/>
    </source>
</evidence>
<dbReference type="InterPro" id="IPR000834">
    <property type="entry name" value="Peptidase_M14"/>
</dbReference>
<evidence type="ECO:0000256" key="11">
    <source>
        <dbReference type="ARBA" id="ARBA00023049"/>
    </source>
</evidence>
<dbReference type="InterPro" id="IPR040626">
    <property type="entry name" value="Pepdidase_M14_N"/>
</dbReference>
<evidence type="ECO:0000256" key="10">
    <source>
        <dbReference type="ARBA" id="ARBA00022833"/>
    </source>
</evidence>
<dbReference type="Gene3D" id="1.25.40.10">
    <property type="entry name" value="Tetratricopeptide repeat domain"/>
    <property type="match status" value="1"/>
</dbReference>
<keyword evidence="12" id="KW-0206">Cytoskeleton</keyword>
<keyword evidence="8" id="KW-0479">Metal-binding</keyword>
<dbReference type="Pfam" id="PF00246">
    <property type="entry name" value="Peptidase_M14"/>
    <property type="match status" value="1"/>
</dbReference>
<keyword evidence="13" id="KW-0539">Nucleus</keyword>
<dbReference type="Pfam" id="PF18027">
    <property type="entry name" value="Pepdidase_M14_N"/>
    <property type="match status" value="1"/>
</dbReference>
<evidence type="ECO:0000256" key="9">
    <source>
        <dbReference type="ARBA" id="ARBA00022801"/>
    </source>
</evidence>
<keyword evidence="24" id="KW-0121">Carboxypeptidase</keyword>
<protein>
    <recommendedName>
        <fullName evidence="14">Cytosolic carboxypeptidase-like protein 5</fullName>
        <ecNumber evidence="17">3.4.17.24</ecNumber>
    </recommendedName>
    <alternativeName>
        <fullName evidence="19">ATP/GTP-binding protein-like 5</fullName>
    </alternativeName>
    <alternativeName>
        <fullName evidence="18">Protein deglutamylase CCP5</fullName>
    </alternativeName>
</protein>
<feature type="non-terminal residue" evidence="24">
    <location>
        <position position="1"/>
    </location>
</feature>
<accession>A0A2J8AJV1</accession>
<comment type="catalytic activity">
    <reaction evidence="15">
        <text>C-terminal L-alpha-aminoacyl-L-glutamyl-L-glutamyl-[tubulin] + H2O = C-terminal L-alpha-aminoacyl-L-glutamyl-[tubulin] + L-glutamate</text>
        <dbReference type="Rhea" id="RHEA:63792"/>
        <dbReference type="Rhea" id="RHEA-COMP:16435"/>
        <dbReference type="Rhea" id="RHEA-COMP:16436"/>
        <dbReference type="ChEBI" id="CHEBI:15377"/>
        <dbReference type="ChEBI" id="CHEBI:29985"/>
        <dbReference type="ChEBI" id="CHEBI:149555"/>
        <dbReference type="ChEBI" id="CHEBI:149556"/>
        <dbReference type="EC" id="3.4.17.24"/>
    </reaction>
    <physiologicalReaction direction="left-to-right" evidence="15">
        <dbReference type="Rhea" id="RHEA:63793"/>
    </physiologicalReaction>
</comment>
<comment type="catalytic activity">
    <reaction evidence="16">
        <text>C-terminal L-alpha-aminoacyl-L-glutamyl-[tubulin] + H2O = C-terminal L-alpha-aminoacyl-[tubulin] + L-glutamate</text>
        <dbReference type="Rhea" id="RHEA:63796"/>
        <dbReference type="Rhea" id="RHEA-COMP:16436"/>
        <dbReference type="Rhea" id="RHEA-COMP:16437"/>
        <dbReference type="ChEBI" id="CHEBI:15377"/>
        <dbReference type="ChEBI" id="CHEBI:29985"/>
        <dbReference type="ChEBI" id="CHEBI:90782"/>
        <dbReference type="ChEBI" id="CHEBI:149556"/>
        <dbReference type="EC" id="3.4.17.24"/>
    </reaction>
    <physiologicalReaction direction="left-to-right" evidence="16">
        <dbReference type="Rhea" id="RHEA:63797"/>
    </physiologicalReaction>
</comment>
<feature type="region of interest" description="Disordered" evidence="22">
    <location>
        <begin position="1"/>
        <end position="28"/>
    </location>
</feature>
<dbReference type="PANTHER" id="PTHR12756">
    <property type="entry name" value="CYTOSOLIC CARBOXYPEPTIDASE"/>
    <property type="match status" value="1"/>
</dbReference>
<feature type="non-terminal residue" evidence="24">
    <location>
        <position position="906"/>
    </location>
</feature>
<dbReference type="Gene3D" id="3.40.630.10">
    <property type="entry name" value="Zn peptidases"/>
    <property type="match status" value="1"/>
</dbReference>
<dbReference type="AlphaFoldDB" id="A0A2J8AJV1"/>
<feature type="domain" description="Peptidase M14" evidence="23">
    <location>
        <begin position="467"/>
        <end position="841"/>
    </location>
</feature>
<dbReference type="PANTHER" id="PTHR12756:SF12">
    <property type="entry name" value="CYTOSOLIC CARBOXYPEPTIDASE-LIKE PROTEIN 5"/>
    <property type="match status" value="1"/>
</dbReference>
<dbReference type="OrthoDB" id="10253041at2759"/>
<dbReference type="Proteomes" id="UP000236333">
    <property type="component" value="Unassembled WGS sequence"/>
</dbReference>
<keyword evidence="9" id="KW-0378">Hydrolase</keyword>
<evidence type="ECO:0000256" key="18">
    <source>
        <dbReference type="ARBA" id="ARBA00032753"/>
    </source>
</evidence>
<evidence type="ECO:0000256" key="8">
    <source>
        <dbReference type="ARBA" id="ARBA00022723"/>
    </source>
</evidence>
<gene>
    <name evidence="24" type="ORF">TSOC_000274</name>
</gene>
<evidence type="ECO:0000256" key="20">
    <source>
        <dbReference type="ARBA" id="ARBA00047714"/>
    </source>
</evidence>
<dbReference type="InterPro" id="IPR011990">
    <property type="entry name" value="TPR-like_helical_dom_sf"/>
</dbReference>
<keyword evidence="11" id="KW-0482">Metalloprotease</keyword>